<organism evidence="2 3">
    <name type="scientific">Trichoderma cornu-damae</name>
    <dbReference type="NCBI Taxonomy" id="654480"/>
    <lineage>
        <taxon>Eukaryota</taxon>
        <taxon>Fungi</taxon>
        <taxon>Dikarya</taxon>
        <taxon>Ascomycota</taxon>
        <taxon>Pezizomycotina</taxon>
        <taxon>Sordariomycetes</taxon>
        <taxon>Hypocreomycetidae</taxon>
        <taxon>Hypocreales</taxon>
        <taxon>Hypocreaceae</taxon>
        <taxon>Trichoderma</taxon>
    </lineage>
</organism>
<dbReference type="EMBL" id="JAIWOZ010000002">
    <property type="protein sequence ID" value="KAH6609369.1"/>
    <property type="molecule type" value="Genomic_DNA"/>
</dbReference>
<protein>
    <submittedName>
        <fullName evidence="2">Uncharacterized protein</fullName>
    </submittedName>
</protein>
<feature type="signal peptide" evidence="1">
    <location>
        <begin position="1"/>
        <end position="20"/>
    </location>
</feature>
<evidence type="ECO:0000313" key="2">
    <source>
        <dbReference type="EMBL" id="KAH6609369.1"/>
    </source>
</evidence>
<dbReference type="OrthoDB" id="4892526at2759"/>
<name>A0A9P8TZD8_9HYPO</name>
<feature type="chain" id="PRO_5040126301" evidence="1">
    <location>
        <begin position="21"/>
        <end position="200"/>
    </location>
</feature>
<evidence type="ECO:0000256" key="1">
    <source>
        <dbReference type="SAM" id="SignalP"/>
    </source>
</evidence>
<dbReference type="Proteomes" id="UP000827724">
    <property type="component" value="Unassembled WGS sequence"/>
</dbReference>
<gene>
    <name evidence="2" type="ORF">Trco_002715</name>
</gene>
<dbReference type="AlphaFoldDB" id="A0A9P8TZD8"/>
<accession>A0A9P8TZD8</accession>
<comment type="caution">
    <text evidence="2">The sequence shown here is derived from an EMBL/GenBank/DDBJ whole genome shotgun (WGS) entry which is preliminary data.</text>
</comment>
<proteinExistence type="predicted"/>
<keyword evidence="1" id="KW-0732">Signal</keyword>
<keyword evidence="3" id="KW-1185">Reference proteome</keyword>
<sequence length="200" mass="21498">MAVLSRLLLAAAAAALGVSASTVTMNFDDVLVSNDEACTETILNQKNGYHGFTITTFEGNVSVLNSTMTPNCPLGKEDTSAHPMWSTSGSNVLYNSAGYLKFKPQGSKKITKSSFDVDLIFYPNQLFFNSTVKIETTLSNGKQELYVYSTLDDGFGPYHIEVNGAPSSYVIIDALAIMPIGEGPTVNTDLVIDNAVFELS</sequence>
<evidence type="ECO:0000313" key="3">
    <source>
        <dbReference type="Proteomes" id="UP000827724"/>
    </source>
</evidence>
<reference evidence="2" key="1">
    <citation type="submission" date="2021-08" db="EMBL/GenBank/DDBJ databases">
        <title>Chromosome-Level Trichoderma cornu-damae using Hi-C Data.</title>
        <authorList>
            <person name="Kim C.S."/>
        </authorList>
    </citation>
    <scope>NUCLEOTIDE SEQUENCE</scope>
    <source>
        <strain evidence="2">KA19-0412C</strain>
    </source>
</reference>